<evidence type="ECO:0000259" key="1">
    <source>
        <dbReference type="PROSITE" id="PS50878"/>
    </source>
</evidence>
<dbReference type="SUPFAM" id="SSF56672">
    <property type="entry name" value="DNA/RNA polymerases"/>
    <property type="match status" value="1"/>
</dbReference>
<proteinExistence type="predicted"/>
<gene>
    <name evidence="2" type="ORF">CVU82_02945</name>
</gene>
<evidence type="ECO:0000313" key="3">
    <source>
        <dbReference type="Proteomes" id="UP000233517"/>
    </source>
</evidence>
<reference evidence="2 3" key="1">
    <citation type="journal article" date="2017" name="ISME J.">
        <title>Potential for microbial H2 and metal transformations associated with novel bacteria and archaea in deep terrestrial subsurface sediments.</title>
        <authorList>
            <person name="Hernsdorf A.W."/>
            <person name="Amano Y."/>
            <person name="Miyakawa K."/>
            <person name="Ise K."/>
            <person name="Suzuki Y."/>
            <person name="Anantharaman K."/>
            <person name="Probst A."/>
            <person name="Burstein D."/>
            <person name="Thomas B.C."/>
            <person name="Banfield J.F."/>
        </authorList>
    </citation>
    <scope>NUCLEOTIDE SEQUENCE [LARGE SCALE GENOMIC DNA]</scope>
    <source>
        <strain evidence="2">HGW-Falkowbacteria-1</strain>
    </source>
</reference>
<dbReference type="PROSITE" id="PS50878">
    <property type="entry name" value="RT_POL"/>
    <property type="match status" value="1"/>
</dbReference>
<dbReference type="PANTHER" id="PTHR34047">
    <property type="entry name" value="NUCLEAR INTRON MATURASE 1, MITOCHONDRIAL-RELATED"/>
    <property type="match status" value="1"/>
</dbReference>
<dbReference type="PANTHER" id="PTHR34047:SF8">
    <property type="entry name" value="PROTEIN YKFC"/>
    <property type="match status" value="1"/>
</dbReference>
<feature type="domain" description="Reverse transcriptase" evidence="1">
    <location>
        <begin position="57"/>
        <end position="276"/>
    </location>
</feature>
<dbReference type="InterPro" id="IPR051083">
    <property type="entry name" value="GrpII_Intron_Splice-Mob/Def"/>
</dbReference>
<protein>
    <recommendedName>
        <fullName evidence="1">Reverse transcriptase domain-containing protein</fullName>
    </recommendedName>
</protein>
<organism evidence="2 3">
    <name type="scientific">Candidatus Falkowbacteria bacterium HGW-Falkowbacteria-1</name>
    <dbReference type="NCBI Taxonomy" id="2013768"/>
    <lineage>
        <taxon>Bacteria</taxon>
        <taxon>Candidatus Falkowiibacteriota</taxon>
    </lineage>
</organism>
<sequence length="338" mass="40103">MKIKLTHKFEDIIDLDNLLSAWGEFLNGKRGRRDVQLFGISLMGNLLNLHYDLLYHKYNHGGYKAFKVFDPKIRDIHKANVRDRLLHHAIYRKLYPFFDKIFIFDSYSCRLNKGTHKAVSRFNKFFLKISKNNTKNCWVLKGDIRKFFASIDHQVLLGILNEYIADENIICLLQNIIYSFQVKKGKGLPLGNLTSQLFANIYLNIFDQFIKHKIKAKFYIRYADDFVIMSDNKEWLENKINPIKEFLFLNLKLEIHPQKTFVKTVSSGLDFLGWINFPEYKVLRRSTKRRMIYKLKESNKKDSLNSYLGLIKHGNSYKLKLMILRLANSKNREETREL</sequence>
<evidence type="ECO:0000313" key="2">
    <source>
        <dbReference type="EMBL" id="PKM91526.1"/>
    </source>
</evidence>
<dbReference type="CDD" id="cd01651">
    <property type="entry name" value="RT_G2_intron"/>
    <property type="match status" value="1"/>
</dbReference>
<name>A0A2N2EA16_9BACT</name>
<dbReference type="Proteomes" id="UP000233517">
    <property type="component" value="Unassembled WGS sequence"/>
</dbReference>
<dbReference type="Pfam" id="PF00078">
    <property type="entry name" value="RVT_1"/>
    <property type="match status" value="1"/>
</dbReference>
<dbReference type="EMBL" id="PHAI01000002">
    <property type="protein sequence ID" value="PKM91526.1"/>
    <property type="molecule type" value="Genomic_DNA"/>
</dbReference>
<accession>A0A2N2EA16</accession>
<dbReference type="InterPro" id="IPR043502">
    <property type="entry name" value="DNA/RNA_pol_sf"/>
</dbReference>
<dbReference type="InterPro" id="IPR000477">
    <property type="entry name" value="RT_dom"/>
</dbReference>
<comment type="caution">
    <text evidence="2">The sequence shown here is derived from an EMBL/GenBank/DDBJ whole genome shotgun (WGS) entry which is preliminary data.</text>
</comment>
<dbReference type="AlphaFoldDB" id="A0A2N2EA16"/>